<comment type="caution">
    <text evidence="2">The sequence shown here is derived from an EMBL/GenBank/DDBJ whole genome shotgun (WGS) entry which is preliminary data.</text>
</comment>
<dbReference type="InterPro" id="IPR036396">
    <property type="entry name" value="Cyt_P450_sf"/>
</dbReference>
<accession>A0A0W0GET4</accession>
<evidence type="ECO:0000313" key="2">
    <source>
        <dbReference type="EMBL" id="KTB47067.1"/>
    </source>
</evidence>
<evidence type="ECO:0000256" key="1">
    <source>
        <dbReference type="SAM" id="SignalP"/>
    </source>
</evidence>
<organism evidence="2 3">
    <name type="scientific">Moniliophthora roreri</name>
    <name type="common">Frosty pod rot fungus</name>
    <name type="synonym">Monilia roreri</name>
    <dbReference type="NCBI Taxonomy" id="221103"/>
    <lineage>
        <taxon>Eukaryota</taxon>
        <taxon>Fungi</taxon>
        <taxon>Dikarya</taxon>
        <taxon>Basidiomycota</taxon>
        <taxon>Agaricomycotina</taxon>
        <taxon>Agaricomycetes</taxon>
        <taxon>Agaricomycetidae</taxon>
        <taxon>Agaricales</taxon>
        <taxon>Marasmiineae</taxon>
        <taxon>Marasmiaceae</taxon>
        <taxon>Moniliophthora</taxon>
    </lineage>
</organism>
<protein>
    <recommendedName>
        <fullName evidence="4">Cytochrome p450</fullName>
    </recommendedName>
</protein>
<dbReference type="GO" id="GO:0004497">
    <property type="term" value="F:monooxygenase activity"/>
    <property type="evidence" value="ECO:0007669"/>
    <property type="project" value="InterPro"/>
</dbReference>
<dbReference type="Gene3D" id="1.10.630.10">
    <property type="entry name" value="Cytochrome P450"/>
    <property type="match status" value="1"/>
</dbReference>
<gene>
    <name evidence="2" type="ORF">WG66_351</name>
</gene>
<dbReference type="EMBL" id="LATX01000147">
    <property type="protein sequence ID" value="KTB47067.1"/>
    <property type="molecule type" value="Genomic_DNA"/>
</dbReference>
<evidence type="ECO:0000313" key="3">
    <source>
        <dbReference type="Proteomes" id="UP000054988"/>
    </source>
</evidence>
<dbReference type="AlphaFoldDB" id="A0A0W0GET4"/>
<proteinExistence type="predicted"/>
<name>A0A0W0GET4_MONRR</name>
<dbReference type="Proteomes" id="UP000054988">
    <property type="component" value="Unassembled WGS sequence"/>
</dbReference>
<sequence length="97" mass="11347">MLQAVSTLLAITFVSWLLFRRRGDPILHKIPGPKKTSWWKGHLEEVYSPYGWDFHTMMESFGPTCAYDGWFGTKMLYTWDSKAMQHILVKAGIYAFR</sequence>
<dbReference type="GO" id="GO:0005506">
    <property type="term" value="F:iron ion binding"/>
    <property type="evidence" value="ECO:0007669"/>
    <property type="project" value="InterPro"/>
</dbReference>
<evidence type="ECO:0008006" key="4">
    <source>
        <dbReference type="Google" id="ProtNLM"/>
    </source>
</evidence>
<feature type="signal peptide" evidence="1">
    <location>
        <begin position="1"/>
        <end position="23"/>
    </location>
</feature>
<feature type="chain" id="PRO_5006902621" description="Cytochrome p450" evidence="1">
    <location>
        <begin position="24"/>
        <end position="97"/>
    </location>
</feature>
<dbReference type="GO" id="GO:0016705">
    <property type="term" value="F:oxidoreductase activity, acting on paired donors, with incorporation or reduction of molecular oxygen"/>
    <property type="evidence" value="ECO:0007669"/>
    <property type="project" value="InterPro"/>
</dbReference>
<reference evidence="2 3" key="1">
    <citation type="submission" date="2015-12" db="EMBL/GenBank/DDBJ databases">
        <title>Draft genome sequence of Moniliophthora roreri, the causal agent of frosty pod rot of cacao.</title>
        <authorList>
            <person name="Aime M.C."/>
            <person name="Diaz-Valderrama J.R."/>
            <person name="Kijpornyongpan T."/>
            <person name="Phillips-Mora W."/>
        </authorList>
    </citation>
    <scope>NUCLEOTIDE SEQUENCE [LARGE SCALE GENOMIC DNA]</scope>
    <source>
        <strain evidence="2 3">MCA 2952</strain>
    </source>
</reference>
<dbReference type="GO" id="GO:0020037">
    <property type="term" value="F:heme binding"/>
    <property type="evidence" value="ECO:0007669"/>
    <property type="project" value="InterPro"/>
</dbReference>
<keyword evidence="1" id="KW-0732">Signal</keyword>